<feature type="transmembrane region" description="Helical" evidence="9">
    <location>
        <begin position="7"/>
        <end position="28"/>
    </location>
</feature>
<dbReference type="InterPro" id="IPR003594">
    <property type="entry name" value="HATPase_dom"/>
</dbReference>
<dbReference type="Gene3D" id="3.30.565.10">
    <property type="entry name" value="Histidine kinase-like ATPase, C-terminal domain"/>
    <property type="match status" value="1"/>
</dbReference>
<evidence type="ECO:0000256" key="9">
    <source>
        <dbReference type="SAM" id="Phobius"/>
    </source>
</evidence>
<dbReference type="Proteomes" id="UP001501004">
    <property type="component" value="Unassembled WGS sequence"/>
</dbReference>
<gene>
    <name evidence="11" type="ORF">GCM10022239_00090</name>
</gene>
<dbReference type="EC" id="2.7.13.3" evidence="2"/>
<evidence type="ECO:0000256" key="1">
    <source>
        <dbReference type="ARBA" id="ARBA00000085"/>
    </source>
</evidence>
<dbReference type="PANTHER" id="PTHR24421:SF10">
    <property type="entry name" value="NITRATE_NITRITE SENSOR PROTEIN NARQ"/>
    <property type="match status" value="1"/>
</dbReference>
<dbReference type="PANTHER" id="PTHR24421">
    <property type="entry name" value="NITRATE/NITRITE SENSOR PROTEIN NARX-RELATED"/>
    <property type="match status" value="1"/>
</dbReference>
<evidence type="ECO:0000256" key="8">
    <source>
        <dbReference type="ARBA" id="ARBA00023012"/>
    </source>
</evidence>
<feature type="transmembrane region" description="Helical" evidence="9">
    <location>
        <begin position="106"/>
        <end position="125"/>
    </location>
</feature>
<dbReference type="SMART" id="SM00387">
    <property type="entry name" value="HATPase_c"/>
    <property type="match status" value="1"/>
</dbReference>
<accession>A0ABP7F0Q3</accession>
<feature type="transmembrane region" description="Helical" evidence="9">
    <location>
        <begin position="137"/>
        <end position="155"/>
    </location>
</feature>
<feature type="transmembrane region" description="Helical" evidence="9">
    <location>
        <begin position="34"/>
        <end position="52"/>
    </location>
</feature>
<dbReference type="SUPFAM" id="SSF55874">
    <property type="entry name" value="ATPase domain of HSP90 chaperone/DNA topoisomerase II/histidine kinase"/>
    <property type="match status" value="1"/>
</dbReference>
<feature type="transmembrane region" description="Helical" evidence="9">
    <location>
        <begin position="82"/>
        <end position="99"/>
    </location>
</feature>
<evidence type="ECO:0000313" key="12">
    <source>
        <dbReference type="Proteomes" id="UP001501004"/>
    </source>
</evidence>
<keyword evidence="9" id="KW-1133">Transmembrane helix</keyword>
<evidence type="ECO:0000256" key="7">
    <source>
        <dbReference type="ARBA" id="ARBA00022840"/>
    </source>
</evidence>
<organism evidence="11 12">
    <name type="scientific">Leifsonella bigeumensis</name>
    <dbReference type="NCBI Taxonomy" id="433643"/>
    <lineage>
        <taxon>Bacteria</taxon>
        <taxon>Bacillati</taxon>
        <taxon>Actinomycetota</taxon>
        <taxon>Actinomycetes</taxon>
        <taxon>Micrococcales</taxon>
        <taxon>Microbacteriaceae</taxon>
        <taxon>Leifsonella</taxon>
    </lineage>
</organism>
<keyword evidence="6 11" id="KW-0418">Kinase</keyword>
<keyword evidence="8" id="KW-0902">Two-component regulatory system</keyword>
<evidence type="ECO:0000256" key="5">
    <source>
        <dbReference type="ARBA" id="ARBA00022741"/>
    </source>
</evidence>
<sequence>MRPRSWAFDIAIAVAVAVSGILEAFWGVNATQLQGPPAAEAAVYVITGLLLVIRRVTPLWCLAGITAVSVIEFAIFGAPEGLGVALPGMIAGYSVGRYVDRRRSWWGLVLLAALWVAWDLFDPIVTTPLMRLEQLGWFSPWVVAWLVGALVRSQVLHVAQRRAVRTELEARAAVEERNRIARELHDVIGHSVSVMTVQASAVRRRLTSDQVAERQALETVEAVGREALVEMRRVVGMLRQDDDDFDRHPAPGLDQLEALVAKFRDAGLPVTPHVVGDGAESTPGIDLTAYRIVQEGLTNALRHAVSPHEVEVTVTHGADDIVITIRDDGSAVAPHTEPGHGLLGMRERVSLYGGTLIARPRERGGFELIARLPRTQDAAGGDATTQATSARATIAQATGGGAA</sequence>
<dbReference type="RefSeq" id="WP_344752470.1">
    <property type="nucleotide sequence ID" value="NZ_BAABAE010000001.1"/>
</dbReference>
<dbReference type="GO" id="GO:0016301">
    <property type="term" value="F:kinase activity"/>
    <property type="evidence" value="ECO:0007669"/>
    <property type="project" value="UniProtKB-KW"/>
</dbReference>
<dbReference type="EMBL" id="BAABAE010000001">
    <property type="protein sequence ID" value="GAA3727282.1"/>
    <property type="molecule type" value="Genomic_DNA"/>
</dbReference>
<keyword evidence="7" id="KW-0067">ATP-binding</keyword>
<keyword evidence="3" id="KW-0597">Phosphoprotein</keyword>
<keyword evidence="4" id="KW-0808">Transferase</keyword>
<keyword evidence="9" id="KW-0472">Membrane</keyword>
<dbReference type="CDD" id="cd16917">
    <property type="entry name" value="HATPase_UhpB-NarQ-NarX-like"/>
    <property type="match status" value="1"/>
</dbReference>
<feature type="domain" description="Histidine kinase/HSP90-like ATPase" evidence="10">
    <location>
        <begin position="284"/>
        <end position="376"/>
    </location>
</feature>
<evidence type="ECO:0000256" key="6">
    <source>
        <dbReference type="ARBA" id="ARBA00022777"/>
    </source>
</evidence>
<name>A0ABP7F0Q3_9MICO</name>
<keyword evidence="5" id="KW-0547">Nucleotide-binding</keyword>
<evidence type="ECO:0000256" key="3">
    <source>
        <dbReference type="ARBA" id="ARBA00022553"/>
    </source>
</evidence>
<evidence type="ECO:0000313" key="11">
    <source>
        <dbReference type="EMBL" id="GAA3727282.1"/>
    </source>
</evidence>
<reference evidence="12" key="1">
    <citation type="journal article" date="2019" name="Int. J. Syst. Evol. Microbiol.">
        <title>The Global Catalogue of Microorganisms (GCM) 10K type strain sequencing project: providing services to taxonomists for standard genome sequencing and annotation.</title>
        <authorList>
            <consortium name="The Broad Institute Genomics Platform"/>
            <consortium name="The Broad Institute Genome Sequencing Center for Infectious Disease"/>
            <person name="Wu L."/>
            <person name="Ma J."/>
        </authorList>
    </citation>
    <scope>NUCLEOTIDE SEQUENCE [LARGE SCALE GENOMIC DNA]</scope>
    <source>
        <strain evidence="12">JCM 16949</strain>
    </source>
</reference>
<evidence type="ECO:0000256" key="4">
    <source>
        <dbReference type="ARBA" id="ARBA00022679"/>
    </source>
</evidence>
<proteinExistence type="predicted"/>
<dbReference type="InterPro" id="IPR050482">
    <property type="entry name" value="Sensor_HK_TwoCompSys"/>
</dbReference>
<keyword evidence="9" id="KW-0812">Transmembrane</keyword>
<protein>
    <recommendedName>
        <fullName evidence="2">histidine kinase</fullName>
        <ecNumber evidence="2">2.7.13.3</ecNumber>
    </recommendedName>
</protein>
<feature type="transmembrane region" description="Helical" evidence="9">
    <location>
        <begin position="59"/>
        <end position="76"/>
    </location>
</feature>
<dbReference type="Pfam" id="PF07730">
    <property type="entry name" value="HisKA_3"/>
    <property type="match status" value="1"/>
</dbReference>
<keyword evidence="12" id="KW-1185">Reference proteome</keyword>
<comment type="catalytic activity">
    <reaction evidence="1">
        <text>ATP + protein L-histidine = ADP + protein N-phospho-L-histidine.</text>
        <dbReference type="EC" id="2.7.13.3"/>
    </reaction>
</comment>
<evidence type="ECO:0000259" key="10">
    <source>
        <dbReference type="SMART" id="SM00387"/>
    </source>
</evidence>
<dbReference type="InterPro" id="IPR011712">
    <property type="entry name" value="Sig_transdc_His_kin_sub3_dim/P"/>
</dbReference>
<comment type="caution">
    <text evidence="11">The sequence shown here is derived from an EMBL/GenBank/DDBJ whole genome shotgun (WGS) entry which is preliminary data.</text>
</comment>
<dbReference type="Gene3D" id="1.20.5.1930">
    <property type="match status" value="1"/>
</dbReference>
<dbReference type="InterPro" id="IPR036890">
    <property type="entry name" value="HATPase_C_sf"/>
</dbReference>
<evidence type="ECO:0000256" key="2">
    <source>
        <dbReference type="ARBA" id="ARBA00012438"/>
    </source>
</evidence>
<dbReference type="Pfam" id="PF02518">
    <property type="entry name" value="HATPase_c"/>
    <property type="match status" value="1"/>
</dbReference>